<dbReference type="AlphaFoldDB" id="A0A6P8DRE2"/>
<keyword evidence="1" id="KW-1185">Reference proteome</keyword>
<dbReference type="Proteomes" id="UP000515151">
    <property type="component" value="Chromosome 5"/>
</dbReference>
<reference evidence="2" key="2">
    <citation type="submission" date="2025-08" db="UniProtKB">
        <authorList>
            <consortium name="RefSeq"/>
        </authorList>
    </citation>
    <scope>IDENTIFICATION</scope>
    <source>
        <tissue evidence="2">Leaf</tissue>
    </source>
</reference>
<sequence>MSICFVALYRKYTSKYRLTVHSSGDLYTAYILSRSPFPPSGPPLHCWLLLLLRTIKLRKNSASDGEVRAAASVLSGSLLLRWSRRIGLLSPSQIWLSTKSRIAKWSTQAVAMEYEFCGQDEESKDHFFFPPAELRLQYGTASCEEWESTGLQQAGLPNSVGSARCPGVLKLVWTVYIYWI</sequence>
<evidence type="ECO:0000313" key="2">
    <source>
        <dbReference type="RefSeq" id="XP_031396959.1"/>
    </source>
</evidence>
<name>A0A6P8DRE2_PUNGR</name>
<reference evidence="1" key="1">
    <citation type="journal article" date="2020" name="Plant Biotechnol. J.">
        <title>The pomegranate (Punica granatum L.) draft genome dissects genetic divergence between soft- and hard-seeded cultivars.</title>
        <authorList>
            <person name="Luo X."/>
            <person name="Li H."/>
            <person name="Wu Z."/>
            <person name="Yao W."/>
            <person name="Zhao P."/>
            <person name="Cao D."/>
            <person name="Yu H."/>
            <person name="Li K."/>
            <person name="Poudel K."/>
            <person name="Zhao D."/>
            <person name="Zhang F."/>
            <person name="Xia X."/>
            <person name="Chen L."/>
            <person name="Wang Q."/>
            <person name="Jing D."/>
            <person name="Cao S."/>
        </authorList>
    </citation>
    <scope>NUCLEOTIDE SEQUENCE [LARGE SCALE GENOMIC DNA]</scope>
    <source>
        <strain evidence="1">cv. Tunisia</strain>
    </source>
</reference>
<proteinExistence type="predicted"/>
<dbReference type="RefSeq" id="XP_031396959.1">
    <property type="nucleotide sequence ID" value="XM_031541099.1"/>
</dbReference>
<organism evidence="1 2">
    <name type="scientific">Punica granatum</name>
    <name type="common">Pomegranate</name>
    <dbReference type="NCBI Taxonomy" id="22663"/>
    <lineage>
        <taxon>Eukaryota</taxon>
        <taxon>Viridiplantae</taxon>
        <taxon>Streptophyta</taxon>
        <taxon>Embryophyta</taxon>
        <taxon>Tracheophyta</taxon>
        <taxon>Spermatophyta</taxon>
        <taxon>Magnoliopsida</taxon>
        <taxon>eudicotyledons</taxon>
        <taxon>Gunneridae</taxon>
        <taxon>Pentapetalae</taxon>
        <taxon>rosids</taxon>
        <taxon>malvids</taxon>
        <taxon>Myrtales</taxon>
        <taxon>Lythraceae</taxon>
        <taxon>Punica</taxon>
    </lineage>
</organism>
<accession>A0A6P8DRE2</accession>
<gene>
    <name evidence="2" type="primary">LOC116207954</name>
</gene>
<evidence type="ECO:0000313" key="1">
    <source>
        <dbReference type="Proteomes" id="UP000515151"/>
    </source>
</evidence>
<dbReference type="GeneID" id="116207954"/>
<protein>
    <submittedName>
        <fullName evidence="2">Uncharacterized protein LOC116207954</fullName>
    </submittedName>
</protein>